<sequence length="142" mass="14795">MPPIVSGSGVEAGNRLLGVFPQTQGHSDCERGGTEMSTGEKAKAKAEQVVGKTVRKVAHAVHKDTLAAKGAALEARGRMRGAKETTKLLQALTTSWPSLQCSACGRSGSRPRAVGVRHRSEAVCAADGLCHRRPPGDPSRGS</sequence>
<dbReference type="Proteomes" id="UP001501563">
    <property type="component" value="Unassembled WGS sequence"/>
</dbReference>
<feature type="compositionally biased region" description="Basic and acidic residues" evidence="1">
    <location>
        <begin position="27"/>
        <end position="46"/>
    </location>
</feature>
<proteinExistence type="predicted"/>
<evidence type="ECO:0008006" key="4">
    <source>
        <dbReference type="Google" id="ProtNLM"/>
    </source>
</evidence>
<evidence type="ECO:0000313" key="2">
    <source>
        <dbReference type="EMBL" id="GAA3863883.1"/>
    </source>
</evidence>
<dbReference type="EMBL" id="BAAAZA010000007">
    <property type="protein sequence ID" value="GAA3863883.1"/>
    <property type="molecule type" value="Genomic_DNA"/>
</dbReference>
<comment type="caution">
    <text evidence="2">The sequence shown here is derived from an EMBL/GenBank/DDBJ whole genome shotgun (WGS) entry which is preliminary data.</text>
</comment>
<gene>
    <name evidence="2" type="ORF">GCM10022207_29940</name>
</gene>
<accession>A0ABP7K2Y2</accession>
<evidence type="ECO:0000256" key="1">
    <source>
        <dbReference type="SAM" id="MobiDB-lite"/>
    </source>
</evidence>
<evidence type="ECO:0000313" key="3">
    <source>
        <dbReference type="Proteomes" id="UP001501563"/>
    </source>
</evidence>
<protein>
    <recommendedName>
        <fullName evidence="4">CsbD-like domain-containing protein</fullName>
    </recommendedName>
</protein>
<name>A0ABP7K2Y2_9ACTN</name>
<reference evidence="3" key="1">
    <citation type="journal article" date="2019" name="Int. J. Syst. Evol. Microbiol.">
        <title>The Global Catalogue of Microorganisms (GCM) 10K type strain sequencing project: providing services to taxonomists for standard genome sequencing and annotation.</title>
        <authorList>
            <consortium name="The Broad Institute Genomics Platform"/>
            <consortium name="The Broad Institute Genome Sequencing Center for Infectious Disease"/>
            <person name="Wu L."/>
            <person name="Ma J."/>
        </authorList>
    </citation>
    <scope>NUCLEOTIDE SEQUENCE [LARGE SCALE GENOMIC DNA]</scope>
    <source>
        <strain evidence="3">JCM 16578</strain>
    </source>
</reference>
<feature type="region of interest" description="Disordered" evidence="1">
    <location>
        <begin position="24"/>
        <end position="47"/>
    </location>
</feature>
<organism evidence="2 3">
    <name type="scientific">Streptomyces lannensis</name>
    <dbReference type="NCBI Taxonomy" id="766498"/>
    <lineage>
        <taxon>Bacteria</taxon>
        <taxon>Bacillati</taxon>
        <taxon>Actinomycetota</taxon>
        <taxon>Actinomycetes</taxon>
        <taxon>Kitasatosporales</taxon>
        <taxon>Streptomycetaceae</taxon>
        <taxon>Streptomyces</taxon>
    </lineage>
</organism>
<keyword evidence="3" id="KW-1185">Reference proteome</keyword>